<dbReference type="OrthoDB" id="3240817at2759"/>
<keyword evidence="2" id="KW-1185">Reference proteome</keyword>
<accession>A0A164RPU2</accession>
<dbReference type="Proteomes" id="UP000076722">
    <property type="component" value="Unassembled WGS sequence"/>
</dbReference>
<evidence type="ECO:0000313" key="1">
    <source>
        <dbReference type="EMBL" id="KZS90764.1"/>
    </source>
</evidence>
<sequence>INVGKSYWTPFAATPSPYPPFFLDGQPLPMCLDATYLGAMLTSDHPDILQPHAEAQALKARAVSGRIFSLANDVASLDVDDGIMFFKSLVDPYLSYACEISPDVSDDLLGPLVAAQHTYLRRLLGVNSFAPLCLLFSETGLWPLLFRRVELCLRYLQFLLSLPTVRPSHQALMSSIALSQSHPHRRGWFRDLIVMCSRAGLIVPLDPSNLSHAHIDSVRNSIRPSLHMMLTKINLITGFLDVESRRATRNCQRHDFAPRFRSYLSLPNYNHRVALTKLLFSAHTLAIEELRRAIRGHPRLPRELRLCRFCRSVVENESHALLGCMADHDLLLLR</sequence>
<dbReference type="STRING" id="1314777.A0A164RPU2"/>
<proteinExistence type="predicted"/>
<name>A0A164RPU2_9AGAM</name>
<dbReference type="AlphaFoldDB" id="A0A164RPU2"/>
<evidence type="ECO:0008006" key="3">
    <source>
        <dbReference type="Google" id="ProtNLM"/>
    </source>
</evidence>
<feature type="non-terminal residue" evidence="1">
    <location>
        <position position="334"/>
    </location>
</feature>
<organism evidence="1 2">
    <name type="scientific">Sistotremastrum niveocremeum HHB9708</name>
    <dbReference type="NCBI Taxonomy" id="1314777"/>
    <lineage>
        <taxon>Eukaryota</taxon>
        <taxon>Fungi</taxon>
        <taxon>Dikarya</taxon>
        <taxon>Basidiomycota</taxon>
        <taxon>Agaricomycotina</taxon>
        <taxon>Agaricomycetes</taxon>
        <taxon>Sistotremastrales</taxon>
        <taxon>Sistotremastraceae</taxon>
        <taxon>Sertulicium</taxon>
        <taxon>Sertulicium niveocremeum</taxon>
    </lineage>
</organism>
<protein>
    <recommendedName>
        <fullName evidence="3">Reverse transcriptase zinc-binding domain-containing protein</fullName>
    </recommendedName>
</protein>
<evidence type="ECO:0000313" key="2">
    <source>
        <dbReference type="Proteomes" id="UP000076722"/>
    </source>
</evidence>
<reference evidence="1 2" key="1">
    <citation type="journal article" date="2016" name="Mol. Biol. Evol.">
        <title>Comparative Genomics of Early-Diverging Mushroom-Forming Fungi Provides Insights into the Origins of Lignocellulose Decay Capabilities.</title>
        <authorList>
            <person name="Nagy L.G."/>
            <person name="Riley R."/>
            <person name="Tritt A."/>
            <person name="Adam C."/>
            <person name="Daum C."/>
            <person name="Floudas D."/>
            <person name="Sun H."/>
            <person name="Yadav J.S."/>
            <person name="Pangilinan J."/>
            <person name="Larsson K.H."/>
            <person name="Matsuura K."/>
            <person name="Barry K."/>
            <person name="Labutti K."/>
            <person name="Kuo R."/>
            <person name="Ohm R.A."/>
            <person name="Bhattacharya S.S."/>
            <person name="Shirouzu T."/>
            <person name="Yoshinaga Y."/>
            <person name="Martin F.M."/>
            <person name="Grigoriev I.V."/>
            <person name="Hibbett D.S."/>
        </authorList>
    </citation>
    <scope>NUCLEOTIDE SEQUENCE [LARGE SCALE GENOMIC DNA]</scope>
    <source>
        <strain evidence="1 2">HHB9708</strain>
    </source>
</reference>
<feature type="non-terminal residue" evidence="1">
    <location>
        <position position="1"/>
    </location>
</feature>
<gene>
    <name evidence="1" type="ORF">SISNIDRAFT_401213</name>
</gene>
<dbReference type="EMBL" id="KV419419">
    <property type="protein sequence ID" value="KZS90764.1"/>
    <property type="molecule type" value="Genomic_DNA"/>
</dbReference>